<accession>A0AAJ0BDL2</accession>
<keyword evidence="5 9" id="KW-0067">ATP-binding</keyword>
<dbReference type="CDD" id="cd18809">
    <property type="entry name" value="SF1_C_RecD"/>
    <property type="match status" value="1"/>
</dbReference>
<keyword evidence="3 9" id="KW-0378">Hydrolase</keyword>
<dbReference type="EC" id="5.6.2.3" evidence="9"/>
<comment type="catalytic activity">
    <reaction evidence="9">
        <text>ATP + H2O = ADP + phosphate + H(+)</text>
        <dbReference type="Rhea" id="RHEA:13065"/>
        <dbReference type="ChEBI" id="CHEBI:15377"/>
        <dbReference type="ChEBI" id="CHEBI:15378"/>
        <dbReference type="ChEBI" id="CHEBI:30616"/>
        <dbReference type="ChEBI" id="CHEBI:43474"/>
        <dbReference type="ChEBI" id="CHEBI:456216"/>
        <dbReference type="EC" id="5.6.2.3"/>
    </reaction>
</comment>
<sequence length="612" mass="69227">ILQKLVVLHANKRQQSRTDAIKDHRGLPLSPAALEMATEYWNCQREYELCPLDAEDQIYGPQQQSDPLLRQARFRREYTRLIFGLDVLPPGARTFEPPYIAAAPAHILPSLKPSPMARPAPSQFPSAQPTEHALPDEQSQIVKLAESGQNIFFTGSAGTGKSTVLHAIRKRLEDLGKNVAVMAPTGKVALAINGTTTWTYCGWTPDAYKRTLEQLRRSAGSRHIRSRFEKTDVIIIDEISMVENLHFERMNAVIKHGRKTPKLPFGGLQVIVTGDFCQLPPVKPFSHCMKCGQEMKMNYLSKETGYVCPKACQEPYKDSDKWAFKSAAWKECNFVNVLLTAIHRQHDACFISLLQKCRMGIQLHQEEIDLLIDHPCDTTNAVKLFATREEVRKVNQEEYDRLYTIEHRYHAYDDFYWERDAHPNLGSKATRSKDDCLNALSDHRFDPNVWLKEGMLVVLLVNLDLSQGLCNGSQGVIVGFQPYDPKDLPRRGSKGTGSRDFLGGMLGAHGAIKDDHVNRFCRYQIDTGRVPLEWPIVKFHNGVTATIFPECQVNEIGDVKPYSLLCRTQMPLAPAWALSIHRSQGMTLDRVIVDLSRIFEEGQMYVALSRAT</sequence>
<keyword evidence="13" id="KW-1185">Reference proteome</keyword>
<evidence type="ECO:0000256" key="9">
    <source>
        <dbReference type="RuleBase" id="RU363044"/>
    </source>
</evidence>
<keyword evidence="1 9" id="KW-0547">Nucleotide-binding</keyword>
<dbReference type="Proteomes" id="UP001239445">
    <property type="component" value="Unassembled WGS sequence"/>
</dbReference>
<dbReference type="InterPro" id="IPR049163">
    <property type="entry name" value="Pif1-like_2B_dom"/>
</dbReference>
<evidence type="ECO:0000313" key="12">
    <source>
        <dbReference type="EMBL" id="KAK1756335.1"/>
    </source>
</evidence>
<evidence type="ECO:0000256" key="1">
    <source>
        <dbReference type="ARBA" id="ARBA00022741"/>
    </source>
</evidence>
<evidence type="ECO:0000256" key="4">
    <source>
        <dbReference type="ARBA" id="ARBA00022806"/>
    </source>
</evidence>
<dbReference type="EMBL" id="MU839832">
    <property type="protein sequence ID" value="KAK1756335.1"/>
    <property type="molecule type" value="Genomic_DNA"/>
</dbReference>
<comment type="similarity">
    <text evidence="9">Belongs to the helicase family.</text>
</comment>
<dbReference type="PANTHER" id="PTHR47642:SF5">
    <property type="entry name" value="ATP-DEPENDENT DNA HELICASE"/>
    <property type="match status" value="1"/>
</dbReference>
<evidence type="ECO:0000259" key="10">
    <source>
        <dbReference type="Pfam" id="PF05970"/>
    </source>
</evidence>
<dbReference type="SUPFAM" id="SSF52540">
    <property type="entry name" value="P-loop containing nucleoside triphosphate hydrolases"/>
    <property type="match status" value="2"/>
</dbReference>
<evidence type="ECO:0000256" key="8">
    <source>
        <dbReference type="ARBA" id="ARBA00023235"/>
    </source>
</evidence>
<evidence type="ECO:0000259" key="11">
    <source>
        <dbReference type="Pfam" id="PF21530"/>
    </source>
</evidence>
<reference evidence="12" key="1">
    <citation type="submission" date="2023-06" db="EMBL/GenBank/DDBJ databases">
        <title>Genome-scale phylogeny and comparative genomics of the fungal order Sordariales.</title>
        <authorList>
            <consortium name="Lawrence Berkeley National Laboratory"/>
            <person name="Hensen N."/>
            <person name="Bonometti L."/>
            <person name="Westerberg I."/>
            <person name="Brannstrom I.O."/>
            <person name="Guillou S."/>
            <person name="Cros-Aarteil S."/>
            <person name="Calhoun S."/>
            <person name="Haridas S."/>
            <person name="Kuo A."/>
            <person name="Mondo S."/>
            <person name="Pangilinan J."/>
            <person name="Riley R."/>
            <person name="Labutti K."/>
            <person name="Andreopoulos B."/>
            <person name="Lipzen A."/>
            <person name="Chen C."/>
            <person name="Yanf M."/>
            <person name="Daum C."/>
            <person name="Ng V."/>
            <person name="Clum A."/>
            <person name="Steindorff A."/>
            <person name="Ohm R."/>
            <person name="Martin F."/>
            <person name="Silar P."/>
            <person name="Natvig D."/>
            <person name="Lalanne C."/>
            <person name="Gautier V."/>
            <person name="Ament-Velasquez S.L."/>
            <person name="Kruys A."/>
            <person name="Hutchinson M.I."/>
            <person name="Powell A.J."/>
            <person name="Barry K."/>
            <person name="Miller A.N."/>
            <person name="Grigoriev I.V."/>
            <person name="Debuchy R."/>
            <person name="Gladieux P."/>
            <person name="Thoren M.H."/>
            <person name="Johannesson H."/>
        </authorList>
    </citation>
    <scope>NUCLEOTIDE SEQUENCE</scope>
    <source>
        <strain evidence="12">PSN4</strain>
    </source>
</reference>
<feature type="non-terminal residue" evidence="12">
    <location>
        <position position="1"/>
    </location>
</feature>
<evidence type="ECO:0000256" key="2">
    <source>
        <dbReference type="ARBA" id="ARBA00022763"/>
    </source>
</evidence>
<feature type="domain" description="DNA helicase Pif1-like DEAD-box helicase" evidence="10">
    <location>
        <begin position="136"/>
        <end position="284"/>
    </location>
</feature>
<dbReference type="GO" id="GO:0006281">
    <property type="term" value="P:DNA repair"/>
    <property type="evidence" value="ECO:0007669"/>
    <property type="project" value="UniProtKB-KW"/>
</dbReference>
<feature type="domain" description="DNA helicase Pif1-like 2B" evidence="11">
    <location>
        <begin position="451"/>
        <end position="480"/>
    </location>
</feature>
<comment type="caution">
    <text evidence="12">The sequence shown here is derived from an EMBL/GenBank/DDBJ whole genome shotgun (WGS) entry which is preliminary data.</text>
</comment>
<evidence type="ECO:0000256" key="5">
    <source>
        <dbReference type="ARBA" id="ARBA00022840"/>
    </source>
</evidence>
<protein>
    <recommendedName>
        <fullName evidence="9">ATP-dependent DNA helicase</fullName>
        <ecNumber evidence="9">5.6.2.3</ecNumber>
    </recommendedName>
</protein>
<evidence type="ECO:0000256" key="7">
    <source>
        <dbReference type="ARBA" id="ARBA00023204"/>
    </source>
</evidence>
<dbReference type="GO" id="GO:0005524">
    <property type="term" value="F:ATP binding"/>
    <property type="evidence" value="ECO:0007669"/>
    <property type="project" value="UniProtKB-KW"/>
</dbReference>
<dbReference type="AlphaFoldDB" id="A0AAJ0BDL2"/>
<feature type="non-terminal residue" evidence="12">
    <location>
        <position position="612"/>
    </location>
</feature>
<proteinExistence type="inferred from homology"/>
<dbReference type="InterPro" id="IPR010285">
    <property type="entry name" value="DNA_helicase_pif1-like_DEAD"/>
</dbReference>
<evidence type="ECO:0000313" key="13">
    <source>
        <dbReference type="Proteomes" id="UP001239445"/>
    </source>
</evidence>
<gene>
    <name evidence="12" type="ORF">QBC47DRAFT_444731</name>
</gene>
<organism evidence="12 13">
    <name type="scientific">Echria macrotheca</name>
    <dbReference type="NCBI Taxonomy" id="438768"/>
    <lineage>
        <taxon>Eukaryota</taxon>
        <taxon>Fungi</taxon>
        <taxon>Dikarya</taxon>
        <taxon>Ascomycota</taxon>
        <taxon>Pezizomycotina</taxon>
        <taxon>Sordariomycetes</taxon>
        <taxon>Sordariomycetidae</taxon>
        <taxon>Sordariales</taxon>
        <taxon>Schizotheciaceae</taxon>
        <taxon>Echria</taxon>
    </lineage>
</organism>
<name>A0AAJ0BDL2_9PEZI</name>
<keyword evidence="9" id="KW-0233">DNA recombination</keyword>
<comment type="cofactor">
    <cofactor evidence="9">
        <name>Mg(2+)</name>
        <dbReference type="ChEBI" id="CHEBI:18420"/>
    </cofactor>
</comment>
<dbReference type="GO" id="GO:0006310">
    <property type="term" value="P:DNA recombination"/>
    <property type="evidence" value="ECO:0007669"/>
    <property type="project" value="UniProtKB-KW"/>
</dbReference>
<dbReference type="InterPro" id="IPR027417">
    <property type="entry name" value="P-loop_NTPase"/>
</dbReference>
<keyword evidence="4 9" id="KW-0347">Helicase</keyword>
<dbReference type="Pfam" id="PF21530">
    <property type="entry name" value="Pif1_2B_dom"/>
    <property type="match status" value="1"/>
</dbReference>
<evidence type="ECO:0000256" key="3">
    <source>
        <dbReference type="ARBA" id="ARBA00022801"/>
    </source>
</evidence>
<evidence type="ECO:0000256" key="6">
    <source>
        <dbReference type="ARBA" id="ARBA00023125"/>
    </source>
</evidence>
<keyword evidence="7 9" id="KW-0234">DNA repair</keyword>
<keyword evidence="8" id="KW-0413">Isomerase</keyword>
<dbReference type="GO" id="GO:0000723">
    <property type="term" value="P:telomere maintenance"/>
    <property type="evidence" value="ECO:0007669"/>
    <property type="project" value="InterPro"/>
</dbReference>
<dbReference type="GO" id="GO:0016787">
    <property type="term" value="F:hydrolase activity"/>
    <property type="evidence" value="ECO:0007669"/>
    <property type="project" value="UniProtKB-KW"/>
</dbReference>
<dbReference type="GO" id="GO:0043139">
    <property type="term" value="F:5'-3' DNA helicase activity"/>
    <property type="evidence" value="ECO:0007669"/>
    <property type="project" value="UniProtKB-EC"/>
</dbReference>
<dbReference type="InterPro" id="IPR051055">
    <property type="entry name" value="PIF1_helicase"/>
</dbReference>
<dbReference type="Pfam" id="PF05970">
    <property type="entry name" value="PIF1"/>
    <property type="match status" value="1"/>
</dbReference>
<dbReference type="Gene3D" id="3.40.50.300">
    <property type="entry name" value="P-loop containing nucleotide triphosphate hydrolases"/>
    <property type="match status" value="2"/>
</dbReference>
<keyword evidence="6" id="KW-0238">DNA-binding</keyword>
<dbReference type="PANTHER" id="PTHR47642">
    <property type="entry name" value="ATP-DEPENDENT DNA HELICASE"/>
    <property type="match status" value="1"/>
</dbReference>
<keyword evidence="2 9" id="KW-0227">DNA damage</keyword>